<dbReference type="VEuPathDB" id="FungiDB:TRICI_005380"/>
<feature type="region of interest" description="Disordered" evidence="5">
    <location>
        <begin position="88"/>
        <end position="112"/>
    </location>
</feature>
<dbReference type="SUPFAM" id="SSF52313">
    <property type="entry name" value="Ribosomal protein S2"/>
    <property type="match status" value="1"/>
</dbReference>
<dbReference type="EMBL" id="SWFS01000422">
    <property type="protein sequence ID" value="KAA8904899.1"/>
    <property type="molecule type" value="Genomic_DNA"/>
</dbReference>
<keyword evidence="2 4" id="KW-0689">Ribosomal protein</keyword>
<dbReference type="Gene3D" id="3.40.50.10490">
    <property type="entry name" value="Glucose-6-phosphate isomerase like protein, domain 1"/>
    <property type="match status" value="1"/>
</dbReference>
<sequence>MFVRRSVQSARRLYSSSAGGGERTPEQVVELLRARAAGEPSHVKLSPDVEQELNQEFERAVRDFVANPDLSKDVLRLVERTSAQRPRAVKISSANANNASSRSGNVRQFPNVRRTGGGEPYSAQELYLRQLFHQRNTTRLGASVEDVYRPHEDVFSPPNAHETSISTLLAAGAHLGHSTALLRPSTQPYIYGVRDGIHIIDLDQTLSHLRRAARVAEGIAEKGGLVLYVGTRQGQQRALQLAAKRSHAYYVHSRWVPGTLSNATEISGEWERVEVDMADSPTGRDLSLNLHKTIVKPDLVVVLNPVENRNAIKECTAAKIPTIGIIDTDSEPSLVSYPIPANDDSLRATDLILGVLSNAAKKGRESRLKKFLQYKQQTEQHQSAAQFNQH</sequence>
<proteinExistence type="inferred from homology"/>
<evidence type="ECO:0000256" key="3">
    <source>
        <dbReference type="ARBA" id="ARBA00023274"/>
    </source>
</evidence>
<feature type="compositionally biased region" description="Low complexity" evidence="5">
    <location>
        <begin position="92"/>
        <end position="101"/>
    </location>
</feature>
<dbReference type="AlphaFoldDB" id="A0A642UTC3"/>
<name>A0A642UTC3_9ASCO</name>
<keyword evidence="3 4" id="KW-0687">Ribonucleoprotein</keyword>
<reference evidence="6" key="1">
    <citation type="journal article" date="2019" name="G3 (Bethesda)">
        <title>Genome Assemblies of Two Rare Opportunistic Yeast Pathogens: Diutina rugosa (syn. Candida rugosa) and Trichomonascus ciferrii (syn. Candida ciferrii).</title>
        <authorList>
            <person name="Mixao V."/>
            <person name="Saus E."/>
            <person name="Hansen A.P."/>
            <person name="Lass-Florl C."/>
            <person name="Gabaldon T."/>
        </authorList>
    </citation>
    <scope>NUCLEOTIDE SEQUENCE</scope>
    <source>
        <strain evidence="6">CBS 4856</strain>
    </source>
</reference>
<dbReference type="GO" id="GO:0003735">
    <property type="term" value="F:structural constituent of ribosome"/>
    <property type="evidence" value="ECO:0007669"/>
    <property type="project" value="InterPro"/>
</dbReference>
<dbReference type="OrthoDB" id="2320368at2759"/>
<dbReference type="PRINTS" id="PR00395">
    <property type="entry name" value="RIBOSOMALS2"/>
</dbReference>
<evidence type="ECO:0000256" key="4">
    <source>
        <dbReference type="RuleBase" id="RU003631"/>
    </source>
</evidence>
<evidence type="ECO:0000256" key="1">
    <source>
        <dbReference type="ARBA" id="ARBA00006242"/>
    </source>
</evidence>
<evidence type="ECO:0000313" key="6">
    <source>
        <dbReference type="EMBL" id="KAA8904899.1"/>
    </source>
</evidence>
<dbReference type="GO" id="GO:0006412">
    <property type="term" value="P:translation"/>
    <property type="evidence" value="ECO:0007669"/>
    <property type="project" value="InterPro"/>
</dbReference>
<comment type="similarity">
    <text evidence="1 4">Belongs to the universal ribosomal protein uS2 family.</text>
</comment>
<dbReference type="Proteomes" id="UP000761534">
    <property type="component" value="Unassembled WGS sequence"/>
</dbReference>
<keyword evidence="7" id="KW-1185">Reference proteome</keyword>
<evidence type="ECO:0008006" key="8">
    <source>
        <dbReference type="Google" id="ProtNLM"/>
    </source>
</evidence>
<evidence type="ECO:0000256" key="5">
    <source>
        <dbReference type="SAM" id="MobiDB-lite"/>
    </source>
</evidence>
<dbReference type="CDD" id="cd01425">
    <property type="entry name" value="RPS2"/>
    <property type="match status" value="1"/>
</dbReference>
<evidence type="ECO:0000313" key="7">
    <source>
        <dbReference type="Proteomes" id="UP000761534"/>
    </source>
</evidence>
<dbReference type="Pfam" id="PF00318">
    <property type="entry name" value="Ribosomal_S2"/>
    <property type="match status" value="1"/>
</dbReference>
<dbReference type="InterPro" id="IPR023591">
    <property type="entry name" value="Ribosomal_uS2_flav_dom_sf"/>
</dbReference>
<accession>A0A642UTC3</accession>
<dbReference type="PROSITE" id="PS00962">
    <property type="entry name" value="RIBOSOMAL_S2_1"/>
    <property type="match status" value="1"/>
</dbReference>
<organism evidence="6 7">
    <name type="scientific">Trichomonascus ciferrii</name>
    <dbReference type="NCBI Taxonomy" id="44093"/>
    <lineage>
        <taxon>Eukaryota</taxon>
        <taxon>Fungi</taxon>
        <taxon>Dikarya</taxon>
        <taxon>Ascomycota</taxon>
        <taxon>Saccharomycotina</taxon>
        <taxon>Dipodascomycetes</taxon>
        <taxon>Dipodascales</taxon>
        <taxon>Trichomonascaceae</taxon>
        <taxon>Trichomonascus</taxon>
        <taxon>Trichomonascus ciferrii complex</taxon>
    </lineage>
</organism>
<dbReference type="GO" id="GO:0005763">
    <property type="term" value="C:mitochondrial small ribosomal subunit"/>
    <property type="evidence" value="ECO:0007669"/>
    <property type="project" value="TreeGrafter"/>
</dbReference>
<dbReference type="InterPro" id="IPR001865">
    <property type="entry name" value="Ribosomal_uS2"/>
</dbReference>
<dbReference type="PROSITE" id="PS00963">
    <property type="entry name" value="RIBOSOMAL_S2_2"/>
    <property type="match status" value="1"/>
</dbReference>
<dbReference type="PANTHER" id="PTHR12534">
    <property type="entry name" value="30S RIBOSOMAL PROTEIN S2 PROKARYOTIC AND ORGANELLAR"/>
    <property type="match status" value="1"/>
</dbReference>
<dbReference type="InterPro" id="IPR005706">
    <property type="entry name" value="Ribosomal_uS2_bac/mit/plastid"/>
</dbReference>
<comment type="caution">
    <text evidence="6">The sequence shown here is derived from an EMBL/GenBank/DDBJ whole genome shotgun (WGS) entry which is preliminary data.</text>
</comment>
<protein>
    <recommendedName>
        <fullName evidence="8">Ribosomal protein S2</fullName>
    </recommendedName>
</protein>
<dbReference type="NCBIfam" id="TIGR01011">
    <property type="entry name" value="rpsB_bact"/>
    <property type="match status" value="1"/>
</dbReference>
<dbReference type="PANTHER" id="PTHR12534:SF0">
    <property type="entry name" value="SMALL RIBOSOMAL SUBUNIT PROTEIN US2M"/>
    <property type="match status" value="1"/>
</dbReference>
<dbReference type="InterPro" id="IPR018130">
    <property type="entry name" value="Ribosomal_uS2_CS"/>
</dbReference>
<evidence type="ECO:0000256" key="2">
    <source>
        <dbReference type="ARBA" id="ARBA00022980"/>
    </source>
</evidence>
<dbReference type="FunFam" id="3.40.50.10490:FF:000055">
    <property type="entry name" value="Mitochondrial ribosomal protein"/>
    <property type="match status" value="1"/>
</dbReference>
<dbReference type="HAMAP" id="MF_00291_B">
    <property type="entry name" value="Ribosomal_uS2_B"/>
    <property type="match status" value="1"/>
</dbReference>
<gene>
    <name evidence="6" type="ORF">TRICI_005380</name>
</gene>